<feature type="region of interest" description="Disordered" evidence="1">
    <location>
        <begin position="84"/>
        <end position="124"/>
    </location>
</feature>
<reference evidence="2" key="3">
    <citation type="submission" date="2025-09" db="UniProtKB">
        <authorList>
            <consortium name="Ensembl"/>
        </authorList>
    </citation>
    <scope>IDENTIFICATION</scope>
</reference>
<evidence type="ECO:0000256" key="1">
    <source>
        <dbReference type="SAM" id="MobiDB-lite"/>
    </source>
</evidence>
<sequence>SSILSNPTKPHPSVNHYDVFNSSANQHDTIKAPVNQRRTSLVNDESTIAEEKPQIENKPQNLLDPKSKDSVHLAENETLFADWKSSSNTSVGSRRGSFLSDLGNTPDDVTMTSLSRQNTFMTDS</sequence>
<evidence type="ECO:0000313" key="2">
    <source>
        <dbReference type="Ensembl" id="ENSCSAVP00000004626.1"/>
    </source>
</evidence>
<reference evidence="3" key="1">
    <citation type="submission" date="2003-08" db="EMBL/GenBank/DDBJ databases">
        <authorList>
            <person name="Birren B."/>
            <person name="Nusbaum C."/>
            <person name="Abebe A."/>
            <person name="Abouelleil A."/>
            <person name="Adekoya E."/>
            <person name="Ait-zahra M."/>
            <person name="Allen N."/>
            <person name="Allen T."/>
            <person name="An P."/>
            <person name="Anderson M."/>
            <person name="Anderson S."/>
            <person name="Arachchi H."/>
            <person name="Armbruster J."/>
            <person name="Bachantsang P."/>
            <person name="Baldwin J."/>
            <person name="Barry A."/>
            <person name="Bayul T."/>
            <person name="Blitshsteyn B."/>
            <person name="Bloom T."/>
            <person name="Blye J."/>
            <person name="Boguslavskiy L."/>
            <person name="Borowsky M."/>
            <person name="Boukhgalter B."/>
            <person name="Brunache A."/>
            <person name="Butler J."/>
            <person name="Calixte N."/>
            <person name="Calvo S."/>
            <person name="Camarata J."/>
            <person name="Campo K."/>
            <person name="Chang J."/>
            <person name="Cheshatsang Y."/>
            <person name="Citroen M."/>
            <person name="Collymore A."/>
            <person name="Considine T."/>
            <person name="Cook A."/>
            <person name="Cooke P."/>
            <person name="Corum B."/>
            <person name="Cuomo C."/>
            <person name="David R."/>
            <person name="Dawoe T."/>
            <person name="Degray S."/>
            <person name="Dodge S."/>
            <person name="Dooley K."/>
            <person name="Dorje P."/>
            <person name="Dorjee K."/>
            <person name="Dorris L."/>
            <person name="Duffey N."/>
            <person name="Dupes A."/>
            <person name="Elkins T."/>
            <person name="Engels R."/>
            <person name="Erickson J."/>
            <person name="Farina A."/>
            <person name="Faro S."/>
            <person name="Ferreira P."/>
            <person name="Fischer H."/>
            <person name="Fitzgerald M."/>
            <person name="Foley K."/>
            <person name="Gage D."/>
            <person name="Galagan J."/>
            <person name="Gearin G."/>
            <person name="Gnerre S."/>
            <person name="Gnirke A."/>
            <person name="Goyette A."/>
            <person name="Graham J."/>
            <person name="Grandbois E."/>
            <person name="Gyaltsen K."/>
            <person name="Hafez N."/>
            <person name="Hagopian D."/>
            <person name="Hagos B."/>
            <person name="Hall J."/>
            <person name="Hatcher B."/>
            <person name="Heller A."/>
            <person name="Higgins H."/>
            <person name="Honan T."/>
            <person name="Horn A."/>
            <person name="Houde N."/>
            <person name="Hughes L."/>
            <person name="Hulme W."/>
            <person name="Husby E."/>
            <person name="Iliev I."/>
            <person name="Jaffe D."/>
            <person name="Jones C."/>
            <person name="Kamal M."/>
            <person name="Kamat A."/>
            <person name="Kamvysselis M."/>
            <person name="Karlsson E."/>
            <person name="Kells C."/>
            <person name="Kieu A."/>
            <person name="Kisner P."/>
            <person name="Kodira C."/>
            <person name="Kulbokas E."/>
            <person name="Labutti K."/>
            <person name="Lama D."/>
            <person name="Landers T."/>
            <person name="Leger J."/>
            <person name="Levine S."/>
            <person name="Lewis D."/>
            <person name="Lewis T."/>
            <person name="Lindblad-toh K."/>
            <person name="Liu X."/>
            <person name="Lokyitsang T."/>
            <person name="Lokyitsang Y."/>
            <person name="Lucien O."/>
            <person name="Lui A."/>
            <person name="Ma L.J."/>
            <person name="Mabbitt R."/>
            <person name="Macdonald J."/>
            <person name="Maclean C."/>
            <person name="Major J."/>
            <person name="Manning J."/>
            <person name="Marabella R."/>
            <person name="Maru K."/>
            <person name="Matthews C."/>
            <person name="Mauceli E."/>
            <person name="Mccarthy M."/>
            <person name="Mcdonough S."/>
            <person name="Mcghee T."/>
            <person name="Meldrim J."/>
            <person name="Meneus L."/>
            <person name="Mesirov J."/>
            <person name="Mihalev A."/>
            <person name="Mihova T."/>
            <person name="Mikkelsen T."/>
            <person name="Mlenga V."/>
            <person name="Moru K."/>
            <person name="Mozes J."/>
            <person name="Mulrain L."/>
            <person name="Munson G."/>
            <person name="Naylor J."/>
            <person name="Newes C."/>
            <person name="Nguyen C."/>
            <person name="Nguyen N."/>
            <person name="Nguyen T."/>
            <person name="Nicol R."/>
            <person name="Nielsen C."/>
            <person name="Nizzari M."/>
            <person name="Norbu C."/>
            <person name="Norbu N."/>
            <person name="O'donnell P."/>
            <person name="Okoawo O."/>
            <person name="O'leary S."/>
            <person name="Omotosho B."/>
            <person name="O'neill K."/>
            <person name="Osman S."/>
            <person name="Parker S."/>
            <person name="Perrin D."/>
            <person name="Phunkhang P."/>
            <person name="Piqani B."/>
            <person name="Purcell S."/>
            <person name="Rachupka T."/>
            <person name="Ramasamy U."/>
            <person name="Rameau R."/>
            <person name="Ray V."/>
            <person name="Raymond C."/>
            <person name="Retta R."/>
            <person name="Richardson S."/>
            <person name="Rise C."/>
            <person name="Rodriguez J."/>
            <person name="Rogers J."/>
            <person name="Rogov P."/>
            <person name="Rutman M."/>
            <person name="Schupbach R."/>
            <person name="Seaman C."/>
            <person name="Settipalli S."/>
            <person name="Sharpe T."/>
            <person name="Sheridan J."/>
            <person name="Sherpa N."/>
            <person name="Shi J."/>
            <person name="Smirnov S."/>
            <person name="Smith C."/>
            <person name="Sougnez C."/>
            <person name="Spencer B."/>
            <person name="Stalker J."/>
            <person name="Stange-thomann N."/>
            <person name="Stavropoulos S."/>
            <person name="Stetson K."/>
            <person name="Stone C."/>
            <person name="Stone S."/>
            <person name="Stubbs M."/>
            <person name="Talamas J."/>
            <person name="Tchuinga P."/>
            <person name="Tenzing P."/>
            <person name="Tesfaye S."/>
            <person name="Theodore J."/>
            <person name="Thoulutsang Y."/>
            <person name="Topham K."/>
            <person name="Towey S."/>
            <person name="Tsamla T."/>
            <person name="Tsomo N."/>
            <person name="Vallee D."/>
            <person name="Vassiliev H."/>
            <person name="Venkataraman V."/>
            <person name="Vinson J."/>
            <person name="Vo A."/>
            <person name="Wade C."/>
            <person name="Wang S."/>
            <person name="Wangchuk T."/>
            <person name="Wangdi T."/>
            <person name="Whittaker C."/>
            <person name="Wilkinson J."/>
            <person name="Wu Y."/>
            <person name="Wyman D."/>
            <person name="Yadav S."/>
            <person name="Yang S."/>
            <person name="Yang X."/>
            <person name="Yeager S."/>
            <person name="Yee E."/>
            <person name="Young G."/>
            <person name="Zainoun J."/>
            <person name="Zembeck L."/>
            <person name="Zimmer A."/>
            <person name="Zody M."/>
            <person name="Lander E."/>
        </authorList>
    </citation>
    <scope>NUCLEOTIDE SEQUENCE [LARGE SCALE GENOMIC DNA]</scope>
</reference>
<name>H2YH27_CIOSA</name>
<dbReference type="HOGENOM" id="CLU_2009015_0_0_1"/>
<feature type="compositionally biased region" description="Polar residues" evidence="1">
    <location>
        <begin position="36"/>
        <end position="46"/>
    </location>
</feature>
<organism evidence="2 3">
    <name type="scientific">Ciona savignyi</name>
    <name type="common">Pacific transparent sea squirt</name>
    <dbReference type="NCBI Taxonomy" id="51511"/>
    <lineage>
        <taxon>Eukaryota</taxon>
        <taxon>Metazoa</taxon>
        <taxon>Chordata</taxon>
        <taxon>Tunicata</taxon>
        <taxon>Ascidiacea</taxon>
        <taxon>Phlebobranchia</taxon>
        <taxon>Cionidae</taxon>
        <taxon>Ciona</taxon>
    </lineage>
</organism>
<evidence type="ECO:0000313" key="3">
    <source>
        <dbReference type="Proteomes" id="UP000007875"/>
    </source>
</evidence>
<keyword evidence="3" id="KW-1185">Reference proteome</keyword>
<feature type="region of interest" description="Disordered" evidence="1">
    <location>
        <begin position="1"/>
        <end position="67"/>
    </location>
</feature>
<protein>
    <submittedName>
        <fullName evidence="2">Uncharacterized protein</fullName>
    </submittedName>
</protein>
<dbReference type="AlphaFoldDB" id="H2YH27"/>
<accession>H2YH27</accession>
<reference evidence="2" key="2">
    <citation type="submission" date="2025-08" db="UniProtKB">
        <authorList>
            <consortium name="Ensembl"/>
        </authorList>
    </citation>
    <scope>IDENTIFICATION</scope>
</reference>
<feature type="compositionally biased region" description="Polar residues" evidence="1">
    <location>
        <begin position="110"/>
        <end position="124"/>
    </location>
</feature>
<dbReference type="Ensembl" id="ENSCSAVT00000004693.1">
    <property type="protein sequence ID" value="ENSCSAVP00000004626.1"/>
    <property type="gene ID" value="ENSCSAVG00000002758.1"/>
</dbReference>
<dbReference type="Proteomes" id="UP000007875">
    <property type="component" value="Unassembled WGS sequence"/>
</dbReference>
<proteinExistence type="predicted"/>
<dbReference type="InParanoid" id="H2YH27"/>